<dbReference type="InterPro" id="IPR020449">
    <property type="entry name" value="Tscrpt_reg_AraC-type_HTH"/>
</dbReference>
<dbReference type="EMBL" id="FNFK01000002">
    <property type="protein sequence ID" value="SDJ66949.1"/>
    <property type="molecule type" value="Genomic_DNA"/>
</dbReference>
<dbReference type="PANTHER" id="PTHR43280">
    <property type="entry name" value="ARAC-FAMILY TRANSCRIPTIONAL REGULATOR"/>
    <property type="match status" value="1"/>
</dbReference>
<keyword evidence="2" id="KW-0238">DNA-binding</keyword>
<reference evidence="6" key="1">
    <citation type="submission" date="2016-10" db="EMBL/GenBank/DDBJ databases">
        <authorList>
            <person name="Varghese N."/>
            <person name="Submissions S."/>
        </authorList>
    </citation>
    <scope>NUCLEOTIDE SEQUENCE [LARGE SCALE GENOMIC DNA]</scope>
    <source>
        <strain evidence="6">DSM 19181</strain>
    </source>
</reference>
<dbReference type="InterPro" id="IPR018060">
    <property type="entry name" value="HTH_AraC"/>
</dbReference>
<evidence type="ECO:0000256" key="2">
    <source>
        <dbReference type="ARBA" id="ARBA00023125"/>
    </source>
</evidence>
<keyword evidence="6" id="KW-1185">Reference proteome</keyword>
<organism evidence="5 6">
    <name type="scientific">Alkalibacterium thalassium</name>
    <dbReference type="NCBI Taxonomy" id="426701"/>
    <lineage>
        <taxon>Bacteria</taxon>
        <taxon>Bacillati</taxon>
        <taxon>Bacillota</taxon>
        <taxon>Bacilli</taxon>
        <taxon>Lactobacillales</taxon>
        <taxon>Carnobacteriaceae</taxon>
        <taxon>Alkalibacterium</taxon>
    </lineage>
</organism>
<dbReference type="Proteomes" id="UP000199433">
    <property type="component" value="Unassembled WGS sequence"/>
</dbReference>
<dbReference type="PANTHER" id="PTHR43280:SF28">
    <property type="entry name" value="HTH-TYPE TRANSCRIPTIONAL ACTIVATOR RHAS"/>
    <property type="match status" value="1"/>
</dbReference>
<dbReference type="PRINTS" id="PR00032">
    <property type="entry name" value="HTHARAC"/>
</dbReference>
<dbReference type="Gene3D" id="1.10.10.60">
    <property type="entry name" value="Homeodomain-like"/>
    <property type="match status" value="2"/>
</dbReference>
<keyword evidence="3" id="KW-0804">Transcription</keyword>
<gene>
    <name evidence="5" type="ORF">SAMN04488098_100220</name>
</gene>
<dbReference type="InterPro" id="IPR009057">
    <property type="entry name" value="Homeodomain-like_sf"/>
</dbReference>
<dbReference type="STRING" id="426701.SAMN04488098_100220"/>
<keyword evidence="1" id="KW-0805">Transcription regulation</keyword>
<evidence type="ECO:0000256" key="1">
    <source>
        <dbReference type="ARBA" id="ARBA00023015"/>
    </source>
</evidence>
<dbReference type="AlphaFoldDB" id="A0A1G8VLU4"/>
<dbReference type="GO" id="GO:0003700">
    <property type="term" value="F:DNA-binding transcription factor activity"/>
    <property type="evidence" value="ECO:0007669"/>
    <property type="project" value="InterPro"/>
</dbReference>
<evidence type="ECO:0000313" key="6">
    <source>
        <dbReference type="Proteomes" id="UP000199433"/>
    </source>
</evidence>
<dbReference type="PROSITE" id="PS01124">
    <property type="entry name" value="HTH_ARAC_FAMILY_2"/>
    <property type="match status" value="1"/>
</dbReference>
<evidence type="ECO:0000313" key="5">
    <source>
        <dbReference type="EMBL" id="SDJ66949.1"/>
    </source>
</evidence>
<protein>
    <submittedName>
        <fullName evidence="5">Helix-turn-helix domain-containing protein</fullName>
    </submittedName>
</protein>
<sequence>MKSHEKKEALKKERINKLKELTSESMNYRYLIQDQLSDAITAGNSQLLEETLDLIDVEKVLEYLDQTSDYDLIHRFKCHLVTVNTYARIAAKNGGVLPLYLHLIFERFSMIINDADSIDYLVEHVYFQIFREYCHAVIHFSTSSYSTVLKEIVSYITENLTSELTLTNIASIYGMHPVHLARKFKQETGNTFIGYVNQQRVYLAKYYFHLGEHQLSEVANLAGFNSHSYFTKVFKKITSQTPTKYLKELPDREKI</sequence>
<dbReference type="RefSeq" id="WP_091264278.1">
    <property type="nucleotide sequence ID" value="NZ_FNFK01000002.1"/>
</dbReference>
<dbReference type="SMART" id="SM00342">
    <property type="entry name" value="HTH_ARAC"/>
    <property type="match status" value="1"/>
</dbReference>
<evidence type="ECO:0000256" key="3">
    <source>
        <dbReference type="ARBA" id="ARBA00023163"/>
    </source>
</evidence>
<dbReference type="GO" id="GO:0043565">
    <property type="term" value="F:sequence-specific DNA binding"/>
    <property type="evidence" value="ECO:0007669"/>
    <property type="project" value="InterPro"/>
</dbReference>
<evidence type="ECO:0000259" key="4">
    <source>
        <dbReference type="PROSITE" id="PS01124"/>
    </source>
</evidence>
<name>A0A1G8VLU4_9LACT</name>
<accession>A0A1G8VLU4</accession>
<dbReference type="SUPFAM" id="SSF46689">
    <property type="entry name" value="Homeodomain-like"/>
    <property type="match status" value="2"/>
</dbReference>
<feature type="domain" description="HTH araC/xylS-type" evidence="4">
    <location>
        <begin position="150"/>
        <end position="248"/>
    </location>
</feature>
<dbReference type="Pfam" id="PF12833">
    <property type="entry name" value="HTH_18"/>
    <property type="match status" value="1"/>
</dbReference>
<proteinExistence type="predicted"/>
<dbReference type="OrthoDB" id="62429at2"/>